<evidence type="ECO:0000256" key="3">
    <source>
        <dbReference type="ARBA" id="ARBA00022833"/>
    </source>
</evidence>
<protein>
    <recommendedName>
        <fullName evidence="7">Carbonic anhydrase</fullName>
        <ecNumber evidence="7">4.2.1.1</ecNumber>
    </recommendedName>
    <alternativeName>
        <fullName evidence="7">Carbonate dehydratase</fullName>
    </alternativeName>
</protein>
<proteinExistence type="inferred from homology"/>
<dbReference type="SUPFAM" id="SSF53056">
    <property type="entry name" value="beta-carbonic anhydrase, cab"/>
    <property type="match status" value="1"/>
</dbReference>
<dbReference type="CDD" id="cd00883">
    <property type="entry name" value="beta_CA_cladeA"/>
    <property type="match status" value="1"/>
</dbReference>
<dbReference type="GO" id="GO:0004089">
    <property type="term" value="F:carbonate dehydratase activity"/>
    <property type="evidence" value="ECO:0007669"/>
    <property type="project" value="UniProtKB-UniRule"/>
</dbReference>
<name>A0A212TMM2_9BACT</name>
<reference evidence="9" key="1">
    <citation type="submission" date="2017-06" db="EMBL/GenBank/DDBJ databases">
        <authorList>
            <person name="Varghese N."/>
            <person name="Submissions S."/>
        </authorList>
    </citation>
    <scope>NUCLEOTIDE SEQUENCE [LARGE SCALE GENOMIC DNA]</scope>
    <source>
        <strain evidence="9">DSM 11116</strain>
    </source>
</reference>
<comment type="function">
    <text evidence="7">Reversible hydration of carbon dioxide.</text>
</comment>
<feature type="binding site" evidence="6">
    <location>
        <position position="42"/>
    </location>
    <ligand>
        <name>Zn(2+)</name>
        <dbReference type="ChEBI" id="CHEBI:29105"/>
    </ligand>
</feature>
<accession>A0A212TMM2</accession>
<dbReference type="PANTHER" id="PTHR11002:SF51">
    <property type="entry name" value="CARBONIC ANHYDRASE"/>
    <property type="match status" value="1"/>
</dbReference>
<dbReference type="PROSITE" id="PS00705">
    <property type="entry name" value="PROK_CO2_ANHYDRASE_2"/>
    <property type="match status" value="1"/>
</dbReference>
<dbReference type="PANTHER" id="PTHR11002">
    <property type="entry name" value="CARBONIC ANHYDRASE"/>
    <property type="match status" value="1"/>
</dbReference>
<comment type="cofactor">
    <cofactor evidence="6">
        <name>Zn(2+)</name>
        <dbReference type="ChEBI" id="CHEBI:29105"/>
    </cofactor>
    <text evidence="6">Binds 1 zinc ion per subunit.</text>
</comment>
<keyword evidence="2 6" id="KW-0479">Metal-binding</keyword>
<organism evidence="8 9">
    <name type="scientific">Hymenobacter gelipurpurascens</name>
    <dbReference type="NCBI Taxonomy" id="89968"/>
    <lineage>
        <taxon>Bacteria</taxon>
        <taxon>Pseudomonadati</taxon>
        <taxon>Bacteroidota</taxon>
        <taxon>Cytophagia</taxon>
        <taxon>Cytophagales</taxon>
        <taxon>Hymenobacteraceae</taxon>
        <taxon>Hymenobacter</taxon>
    </lineage>
</organism>
<sequence length="224" mass="25212">MPTYAKIFENNRQWIAKHAAAGPDFLTALAADQEPDYLYIGCSDSRVTAEELMGVAPGDVFVHRNIANLVNNIDLNAMSVIEYAVRHLHVKHIVVCGHYGCGGVKHAMQAQDLGLLNPWLRNIRDVYRLHHTELDAIEDTTARYDRLVELNVQEQCVNVIKTAVVQQMYLQKGYPTVHGWVFDLKTGLLKDLNLDFEHILHDIQEIYDLSKDPAWQTPAGPAAG</sequence>
<dbReference type="GO" id="GO:0005737">
    <property type="term" value="C:cytoplasm"/>
    <property type="evidence" value="ECO:0007669"/>
    <property type="project" value="TreeGrafter"/>
</dbReference>
<keyword evidence="3 6" id="KW-0862">Zinc</keyword>
<feature type="binding site" evidence="6">
    <location>
        <position position="101"/>
    </location>
    <ligand>
        <name>Zn(2+)</name>
        <dbReference type="ChEBI" id="CHEBI:29105"/>
    </ligand>
</feature>
<evidence type="ECO:0000313" key="9">
    <source>
        <dbReference type="Proteomes" id="UP000198131"/>
    </source>
</evidence>
<gene>
    <name evidence="8" type="ORF">SAMN06265337_1875</name>
</gene>
<dbReference type="FunFam" id="3.40.1050.10:FF:000001">
    <property type="entry name" value="Carbonic anhydrase"/>
    <property type="match status" value="1"/>
</dbReference>
<comment type="similarity">
    <text evidence="1 7">Belongs to the beta-class carbonic anhydrase family.</text>
</comment>
<evidence type="ECO:0000256" key="2">
    <source>
        <dbReference type="ARBA" id="ARBA00022723"/>
    </source>
</evidence>
<dbReference type="InterPro" id="IPR001765">
    <property type="entry name" value="Carbonic_anhydrase"/>
</dbReference>
<evidence type="ECO:0000256" key="7">
    <source>
        <dbReference type="RuleBase" id="RU003956"/>
    </source>
</evidence>
<dbReference type="GO" id="GO:0071244">
    <property type="term" value="P:cellular response to carbon dioxide"/>
    <property type="evidence" value="ECO:0007669"/>
    <property type="project" value="TreeGrafter"/>
</dbReference>
<dbReference type="Pfam" id="PF00484">
    <property type="entry name" value="Pro_CA"/>
    <property type="match status" value="1"/>
</dbReference>
<evidence type="ECO:0000256" key="1">
    <source>
        <dbReference type="ARBA" id="ARBA00006217"/>
    </source>
</evidence>
<dbReference type="AlphaFoldDB" id="A0A212TMM2"/>
<dbReference type="OrthoDB" id="9797527at2"/>
<dbReference type="GO" id="GO:0008270">
    <property type="term" value="F:zinc ion binding"/>
    <property type="evidence" value="ECO:0007669"/>
    <property type="project" value="UniProtKB-UniRule"/>
</dbReference>
<dbReference type="SMART" id="SM00947">
    <property type="entry name" value="Pro_CA"/>
    <property type="match status" value="1"/>
</dbReference>
<dbReference type="Gene3D" id="3.40.1050.10">
    <property type="entry name" value="Carbonic anhydrase"/>
    <property type="match status" value="1"/>
</dbReference>
<evidence type="ECO:0000256" key="6">
    <source>
        <dbReference type="PIRSR" id="PIRSR601765-1"/>
    </source>
</evidence>
<dbReference type="EMBL" id="FYEW01000001">
    <property type="protein sequence ID" value="SNC67213.1"/>
    <property type="molecule type" value="Genomic_DNA"/>
</dbReference>
<dbReference type="InterPro" id="IPR015892">
    <property type="entry name" value="Carbonic_anhydrase_CS"/>
</dbReference>
<dbReference type="Proteomes" id="UP000198131">
    <property type="component" value="Unassembled WGS sequence"/>
</dbReference>
<dbReference type="RefSeq" id="WP_088843140.1">
    <property type="nucleotide sequence ID" value="NZ_FYEW01000001.1"/>
</dbReference>
<dbReference type="PROSITE" id="PS00704">
    <property type="entry name" value="PROK_CO2_ANHYDRASE_1"/>
    <property type="match status" value="1"/>
</dbReference>
<keyword evidence="9" id="KW-1185">Reference proteome</keyword>
<feature type="binding site" evidence="6">
    <location>
        <position position="98"/>
    </location>
    <ligand>
        <name>Zn(2+)</name>
        <dbReference type="ChEBI" id="CHEBI:29105"/>
    </ligand>
</feature>
<evidence type="ECO:0000256" key="4">
    <source>
        <dbReference type="ARBA" id="ARBA00023239"/>
    </source>
</evidence>
<dbReference type="EC" id="4.2.1.1" evidence="7"/>
<dbReference type="GO" id="GO:0015976">
    <property type="term" value="P:carbon utilization"/>
    <property type="evidence" value="ECO:0007669"/>
    <property type="project" value="InterPro"/>
</dbReference>
<evidence type="ECO:0000256" key="5">
    <source>
        <dbReference type="ARBA" id="ARBA00048348"/>
    </source>
</evidence>
<dbReference type="GO" id="GO:0034599">
    <property type="term" value="P:cellular response to oxidative stress"/>
    <property type="evidence" value="ECO:0007669"/>
    <property type="project" value="TreeGrafter"/>
</dbReference>
<keyword evidence="4 7" id="KW-0456">Lyase</keyword>
<dbReference type="InterPro" id="IPR036874">
    <property type="entry name" value="Carbonic_anhydrase_sf"/>
</dbReference>
<evidence type="ECO:0000313" key="8">
    <source>
        <dbReference type="EMBL" id="SNC67213.1"/>
    </source>
</evidence>
<comment type="catalytic activity">
    <reaction evidence="5 7">
        <text>hydrogencarbonate + H(+) = CO2 + H2O</text>
        <dbReference type="Rhea" id="RHEA:10748"/>
        <dbReference type="ChEBI" id="CHEBI:15377"/>
        <dbReference type="ChEBI" id="CHEBI:15378"/>
        <dbReference type="ChEBI" id="CHEBI:16526"/>
        <dbReference type="ChEBI" id="CHEBI:17544"/>
        <dbReference type="EC" id="4.2.1.1"/>
    </reaction>
</comment>
<feature type="binding site" evidence="6">
    <location>
        <position position="44"/>
    </location>
    <ligand>
        <name>Zn(2+)</name>
        <dbReference type="ChEBI" id="CHEBI:29105"/>
    </ligand>
</feature>